<reference evidence="6 7" key="1">
    <citation type="submission" date="2024-11" db="EMBL/GenBank/DDBJ databases">
        <title>Chromosome-level genome assembly of Eucalyptus globulus Labill. provides insights into its genome evolution.</title>
        <authorList>
            <person name="Li X."/>
        </authorList>
    </citation>
    <scope>NUCLEOTIDE SEQUENCE [LARGE SCALE GENOMIC DNA]</scope>
    <source>
        <strain evidence="6">CL2024</strain>
        <tissue evidence="6">Fresh tender leaves</tissue>
    </source>
</reference>
<feature type="compositionally biased region" description="Polar residues" evidence="4">
    <location>
        <begin position="1473"/>
        <end position="1494"/>
    </location>
</feature>
<keyword evidence="7" id="KW-1185">Reference proteome</keyword>
<dbReference type="SMART" id="SM00255">
    <property type="entry name" value="TIR"/>
    <property type="match status" value="1"/>
</dbReference>
<gene>
    <name evidence="6" type="ORF">ACJRO7_015714</name>
</gene>
<dbReference type="InterPro" id="IPR055414">
    <property type="entry name" value="LRR_R13L4/SHOC2-like"/>
</dbReference>
<feature type="compositionally biased region" description="Low complexity" evidence="4">
    <location>
        <begin position="1387"/>
        <end position="1420"/>
    </location>
</feature>
<dbReference type="Gene3D" id="3.80.10.10">
    <property type="entry name" value="Ribonuclease Inhibitor"/>
    <property type="match status" value="5"/>
</dbReference>
<accession>A0ABD3L9Z5</accession>
<dbReference type="InterPro" id="IPR057135">
    <property type="entry name" value="At4g27190-like_LRR"/>
</dbReference>
<organism evidence="6 7">
    <name type="scientific">Eucalyptus globulus</name>
    <name type="common">Tasmanian blue gum</name>
    <dbReference type="NCBI Taxonomy" id="34317"/>
    <lineage>
        <taxon>Eukaryota</taxon>
        <taxon>Viridiplantae</taxon>
        <taxon>Streptophyta</taxon>
        <taxon>Embryophyta</taxon>
        <taxon>Tracheophyta</taxon>
        <taxon>Spermatophyta</taxon>
        <taxon>Magnoliopsida</taxon>
        <taxon>eudicotyledons</taxon>
        <taxon>Gunneridae</taxon>
        <taxon>Pentapetalae</taxon>
        <taxon>rosids</taxon>
        <taxon>malvids</taxon>
        <taxon>Myrtales</taxon>
        <taxon>Myrtaceae</taxon>
        <taxon>Myrtoideae</taxon>
        <taxon>Eucalypteae</taxon>
        <taxon>Eucalyptus</taxon>
    </lineage>
</organism>
<dbReference type="Gene3D" id="3.40.50.300">
    <property type="entry name" value="P-loop containing nucleotide triphosphate hydrolases"/>
    <property type="match status" value="1"/>
</dbReference>
<dbReference type="SUPFAM" id="SSF52200">
    <property type="entry name" value="Toll/Interleukin receptor TIR domain"/>
    <property type="match status" value="1"/>
</dbReference>
<dbReference type="SUPFAM" id="SSF52540">
    <property type="entry name" value="P-loop containing nucleoside triphosphate hydrolases"/>
    <property type="match status" value="1"/>
</dbReference>
<feature type="compositionally biased region" description="Low complexity" evidence="4">
    <location>
        <begin position="1430"/>
        <end position="1452"/>
    </location>
</feature>
<dbReference type="InterPro" id="IPR003591">
    <property type="entry name" value="Leu-rich_rpt_typical-subtyp"/>
</dbReference>
<dbReference type="InterPro" id="IPR042197">
    <property type="entry name" value="Apaf_helical"/>
</dbReference>
<dbReference type="InterPro" id="IPR027417">
    <property type="entry name" value="P-loop_NTPase"/>
</dbReference>
<dbReference type="GO" id="GO:0006952">
    <property type="term" value="P:defense response"/>
    <property type="evidence" value="ECO:0007669"/>
    <property type="project" value="UniProtKB-KW"/>
</dbReference>
<feature type="compositionally biased region" description="Basic and acidic residues" evidence="4">
    <location>
        <begin position="1296"/>
        <end position="1306"/>
    </location>
</feature>
<evidence type="ECO:0000256" key="3">
    <source>
        <dbReference type="ARBA" id="ARBA00022821"/>
    </source>
</evidence>
<sequence>MANSGARSSSDAARASGGEYQVFLNFRGLDTRYGFTEFLYHSLRDAGVRVFMDENELSVGEVIAGNLLHAINNSMIYIPIFSHNYASSKWCLRELVHIIDNVSQSKGKKSILPIFFHMKPEDVQLKTPLYSDALLEHKKLFPDKVEAWREALVKVDEIKGWAITKDQSQATIVKLVVKRVLEKLKPKQRLVPEHLVGLDDRVKHLTELLDVNHRDVRLIGIYGMGGIGKTTVAKVVFNELLSHFGKCSSFLENVREKMSTEDGTVQLQKKLLFDIVDSGSAEGVQDIEQGMRRIGEVLSTKKVLVVLDNADNKDHIKRLIGNNSLHSGSRIIITTRNHTILQGHEFKDEIIQYEMLEMDDASTLELFCRHAFGKTFPSDDYHALSNEIVSSTGGLPLAVEVIGSLLNKKDKAFWEETMIKLRNVLEEEILEKLRISYDDLNEHQQQIFLDIACFFFNEKKTDAIYMWADCDFYPVRGIDVLTSRCLIKIFNDDKFWMHDQLIDMGRRIVHQESPNDPSKRSRVWIAKEALEIIRTEERKNEVEALEIEGSLGIYTGFIHITNEEFEKFPNLRFLKLKLATFIGDFARCHSKLKWISLHSPSHLITDFRANNIYFNDLVVFKLDYNYFKDDSKAWDLIKGARKLKVLSLRWCDGITTIPNFSECLELERLTIANCQNLKKIESFIGKLQSLIELEIEGCRYLTDLPDEVGALGKLECFSLRGCFGLRELPGSLRNLTSLKELDLSNTSIRELPNSLGNLTSLKKLDLSNTSIWELPNSLGNLTSLKELDLSHTSIRELPSSLGNLTSLKELDLSKTSIRELPSSIGKLKSLCVLRFAVRHRENHAWHLPKGIGMLINLEELDLSGHKEMKGEIPYGIEGLSSLKILNLKSTGICRILGKIDMLCHLQMVDLLDCHDIQELPKFPTSLTCLRMQSESLLSVPNLSYLTRLDELQLSNYKFAGGISKPITGCNLCWIEGLSKLKKLTLCLLGVLGPLELAYLPRLEFLNLAGLDLKTLMQLPSSTNSWKYLWTLSISHCEVEDILLEGLPQLEELNVHSCIRLQRLFILSKLLKLRRVSVSLCRELVEIRVVDLSESLKIMDIHHCESLTRISGLLYLKNLESMKIHGCHVLTNVEGLDELESLKYLEVAMCKSLGRLIDASCTKIPDNCLAYISKCGDHIKDFGHLHRKLPLKLYKEDILQDEAERDVSRPDEDSDSASVDESETDGNSSIDDFQSEPGNAECFEAPGNRSQMKDERVGPSGAVNGGKTTSMENRKEEKDESGEPADQSDVVQSSWQRGERVEHHESTCKATTEVEDEGDLSSVKRDRSVETDRIAAKTARGSGTGRGSNPGRGPAERGRGSSIASSSRNSKGSRSGSDAASTSGKGKALNSGRSISSISRSSATLSSGRDMILSSVRGRGSSSRRDTTNMGTSSSSGRGIASSSRSSSTLSTGRGRGSTSGKGATVNLGRGTTEMGTSLRSGANKGSLNLRSRMTLSIGRGRGLTSEKGATINSGRGTTLSLGRGATEMGASLRSGTDKGSSSAKTKPQTSSS</sequence>
<feature type="compositionally biased region" description="Low complexity" evidence="4">
    <location>
        <begin position="1359"/>
        <end position="1376"/>
    </location>
</feature>
<evidence type="ECO:0000313" key="7">
    <source>
        <dbReference type="Proteomes" id="UP001634007"/>
    </source>
</evidence>
<dbReference type="InterPro" id="IPR001611">
    <property type="entry name" value="Leu-rich_rpt"/>
</dbReference>
<dbReference type="Pfam" id="PF23282">
    <property type="entry name" value="WHD_ROQ1"/>
    <property type="match status" value="1"/>
</dbReference>
<dbReference type="Pfam" id="PF00560">
    <property type="entry name" value="LRR_1"/>
    <property type="match status" value="1"/>
</dbReference>
<dbReference type="PROSITE" id="PS51450">
    <property type="entry name" value="LRR"/>
    <property type="match status" value="2"/>
</dbReference>
<dbReference type="Pfam" id="PF01582">
    <property type="entry name" value="TIR"/>
    <property type="match status" value="1"/>
</dbReference>
<dbReference type="SMART" id="SM00369">
    <property type="entry name" value="LRR_TYP"/>
    <property type="match status" value="4"/>
</dbReference>
<dbReference type="PANTHER" id="PTHR11017:SF570">
    <property type="entry name" value="DISEASE RESISTANCE PROTEIN (TIR-NBS CLASS)-RELATED"/>
    <property type="match status" value="1"/>
</dbReference>
<dbReference type="Gene3D" id="1.10.8.430">
    <property type="entry name" value="Helical domain of apoptotic protease-activating factors"/>
    <property type="match status" value="1"/>
</dbReference>
<dbReference type="InterPro" id="IPR032675">
    <property type="entry name" value="LRR_dom_sf"/>
</dbReference>
<feature type="domain" description="TIR" evidence="5">
    <location>
        <begin position="18"/>
        <end position="184"/>
    </location>
</feature>
<dbReference type="InterPro" id="IPR000157">
    <property type="entry name" value="TIR_dom"/>
</dbReference>
<evidence type="ECO:0000259" key="5">
    <source>
        <dbReference type="PROSITE" id="PS50104"/>
    </source>
</evidence>
<evidence type="ECO:0000313" key="6">
    <source>
        <dbReference type="EMBL" id="KAL3746816.1"/>
    </source>
</evidence>
<dbReference type="Pfam" id="PF23598">
    <property type="entry name" value="LRR_14"/>
    <property type="match status" value="1"/>
</dbReference>
<evidence type="ECO:0000256" key="4">
    <source>
        <dbReference type="SAM" id="MobiDB-lite"/>
    </source>
</evidence>
<dbReference type="PANTHER" id="PTHR11017">
    <property type="entry name" value="LEUCINE-RICH REPEAT-CONTAINING PROTEIN"/>
    <property type="match status" value="1"/>
</dbReference>
<feature type="compositionally biased region" description="Polar residues" evidence="4">
    <location>
        <begin position="1510"/>
        <end position="1520"/>
    </location>
</feature>
<evidence type="ECO:0000256" key="1">
    <source>
        <dbReference type="ARBA" id="ARBA00022614"/>
    </source>
</evidence>
<feature type="region of interest" description="Disordered" evidence="4">
    <location>
        <begin position="1201"/>
        <end position="1552"/>
    </location>
</feature>
<dbReference type="InterPro" id="IPR002182">
    <property type="entry name" value="NB-ARC"/>
</dbReference>
<protein>
    <recommendedName>
        <fullName evidence="5">TIR domain-containing protein</fullName>
    </recommendedName>
</protein>
<dbReference type="EMBL" id="JBJKBG010000003">
    <property type="protein sequence ID" value="KAL3746816.1"/>
    <property type="molecule type" value="Genomic_DNA"/>
</dbReference>
<keyword evidence="1" id="KW-0433">Leucine-rich repeat</keyword>
<evidence type="ECO:0000256" key="2">
    <source>
        <dbReference type="ARBA" id="ARBA00022737"/>
    </source>
</evidence>
<feature type="compositionally biased region" description="Basic and acidic residues" evidence="4">
    <location>
        <begin position="1321"/>
        <end position="1334"/>
    </location>
</feature>
<dbReference type="Gene3D" id="3.40.50.10140">
    <property type="entry name" value="Toll/interleukin-1 receptor homology (TIR) domain"/>
    <property type="match status" value="1"/>
</dbReference>
<name>A0ABD3L9Z5_EUCGL</name>
<dbReference type="Pfam" id="PF23247">
    <property type="entry name" value="LRR_RPS2"/>
    <property type="match status" value="1"/>
</dbReference>
<dbReference type="Pfam" id="PF00931">
    <property type="entry name" value="NB-ARC"/>
    <property type="match status" value="1"/>
</dbReference>
<dbReference type="SUPFAM" id="SSF46785">
    <property type="entry name" value="Winged helix' DNA-binding domain"/>
    <property type="match status" value="1"/>
</dbReference>
<dbReference type="InterPro" id="IPR058192">
    <property type="entry name" value="WHD_ROQ1-like"/>
</dbReference>
<keyword evidence="3" id="KW-0611">Plant defense</keyword>
<dbReference type="InterPro" id="IPR035897">
    <property type="entry name" value="Toll_tir_struct_dom_sf"/>
</dbReference>
<comment type="caution">
    <text evidence="6">The sequence shown here is derived from an EMBL/GenBank/DDBJ whole genome shotgun (WGS) entry which is preliminary data.</text>
</comment>
<dbReference type="InterPro" id="IPR044974">
    <property type="entry name" value="Disease_R_plants"/>
</dbReference>
<dbReference type="Proteomes" id="UP001634007">
    <property type="component" value="Unassembled WGS sequence"/>
</dbReference>
<feature type="compositionally biased region" description="Polar residues" evidence="4">
    <location>
        <begin position="1533"/>
        <end position="1552"/>
    </location>
</feature>
<dbReference type="GO" id="GO:0051707">
    <property type="term" value="P:response to other organism"/>
    <property type="evidence" value="ECO:0007669"/>
    <property type="project" value="UniProtKB-ARBA"/>
</dbReference>
<dbReference type="PROSITE" id="PS50104">
    <property type="entry name" value="TIR"/>
    <property type="match status" value="1"/>
</dbReference>
<proteinExistence type="predicted"/>
<feature type="compositionally biased region" description="Acidic residues" evidence="4">
    <location>
        <begin position="1211"/>
        <end position="1223"/>
    </location>
</feature>
<keyword evidence="2" id="KW-0677">Repeat</keyword>
<dbReference type="PRINTS" id="PR00364">
    <property type="entry name" value="DISEASERSIST"/>
</dbReference>
<dbReference type="SUPFAM" id="SSF52058">
    <property type="entry name" value="L domain-like"/>
    <property type="match status" value="2"/>
</dbReference>
<dbReference type="InterPro" id="IPR036390">
    <property type="entry name" value="WH_DNA-bd_sf"/>
</dbReference>